<evidence type="ECO:0000256" key="2">
    <source>
        <dbReference type="ARBA" id="ARBA00022679"/>
    </source>
</evidence>
<feature type="non-terminal residue" evidence="7">
    <location>
        <position position="111"/>
    </location>
</feature>
<dbReference type="Pfam" id="PF00069">
    <property type="entry name" value="Pkinase"/>
    <property type="match status" value="1"/>
</dbReference>
<reference evidence="8" key="1">
    <citation type="submission" date="2016-03" db="EMBL/GenBank/DDBJ databases">
        <authorList>
            <person name="Sibley D."/>
            <person name="Venepally P."/>
            <person name="Karamycheva S."/>
            <person name="Hadjithomas M."/>
            <person name="Khan A."/>
            <person name="Brunk B."/>
            <person name="Roos D."/>
            <person name="Caler E."/>
            <person name="Lorenzi H."/>
        </authorList>
    </citation>
    <scope>NUCLEOTIDE SEQUENCE [LARGE SCALE GENOMIC DNA]</scope>
    <source>
        <strain evidence="8">TgCatPRC2</strain>
    </source>
</reference>
<evidence type="ECO:0000313" key="8">
    <source>
        <dbReference type="Proteomes" id="UP000075225"/>
    </source>
</evidence>
<evidence type="ECO:0000256" key="1">
    <source>
        <dbReference type="ARBA" id="ARBA00022527"/>
    </source>
</evidence>
<dbReference type="InterPro" id="IPR008271">
    <property type="entry name" value="Ser/Thr_kinase_AS"/>
</dbReference>
<feature type="domain" description="Protein kinase" evidence="6">
    <location>
        <begin position="1"/>
        <end position="111"/>
    </location>
</feature>
<dbReference type="GO" id="GO:0005524">
    <property type="term" value="F:ATP binding"/>
    <property type="evidence" value="ECO:0007669"/>
    <property type="project" value="UniProtKB-KW"/>
</dbReference>
<dbReference type="AlphaFoldDB" id="A0A151GYM4"/>
<keyword evidence="5" id="KW-0067">ATP-binding</keyword>
<dbReference type="GO" id="GO:0004674">
    <property type="term" value="F:protein serine/threonine kinase activity"/>
    <property type="evidence" value="ECO:0007669"/>
    <property type="project" value="UniProtKB-KW"/>
</dbReference>
<dbReference type="PROSITE" id="PS00108">
    <property type="entry name" value="PROTEIN_KINASE_ST"/>
    <property type="match status" value="1"/>
</dbReference>
<keyword evidence="2" id="KW-0808">Transferase</keyword>
<dbReference type="PANTHER" id="PTHR24351">
    <property type="entry name" value="RIBOSOMAL PROTEIN S6 KINASE"/>
    <property type="match status" value="1"/>
</dbReference>
<dbReference type="VEuPathDB" id="ToxoDB:TGPRC2_323300"/>
<evidence type="ECO:0000259" key="6">
    <source>
        <dbReference type="PROSITE" id="PS50011"/>
    </source>
</evidence>
<organism evidence="7 8">
    <name type="scientific">Toxoplasma gondii TgCatPRC2</name>
    <dbReference type="NCBI Taxonomy" id="1130821"/>
    <lineage>
        <taxon>Eukaryota</taxon>
        <taxon>Sar</taxon>
        <taxon>Alveolata</taxon>
        <taxon>Apicomplexa</taxon>
        <taxon>Conoidasida</taxon>
        <taxon>Coccidia</taxon>
        <taxon>Eucoccidiorida</taxon>
        <taxon>Eimeriorina</taxon>
        <taxon>Sarcocystidae</taxon>
        <taxon>Toxoplasma</taxon>
    </lineage>
</organism>
<dbReference type="Gene3D" id="1.10.510.10">
    <property type="entry name" value="Transferase(Phosphotransferase) domain 1"/>
    <property type="match status" value="1"/>
</dbReference>
<evidence type="ECO:0000256" key="5">
    <source>
        <dbReference type="ARBA" id="ARBA00022840"/>
    </source>
</evidence>
<comment type="caution">
    <text evidence="7">The sequence shown here is derived from an EMBL/GenBank/DDBJ whole genome shotgun (WGS) entry which is preliminary data.</text>
</comment>
<keyword evidence="1" id="KW-0723">Serine/threonine-protein kinase</keyword>
<evidence type="ECO:0000313" key="7">
    <source>
        <dbReference type="EMBL" id="KYK62191.1"/>
    </source>
</evidence>
<evidence type="ECO:0000256" key="3">
    <source>
        <dbReference type="ARBA" id="ARBA00022741"/>
    </source>
</evidence>
<dbReference type="InterPro" id="IPR000719">
    <property type="entry name" value="Prot_kinase_dom"/>
</dbReference>
<sequence>GVAHNDLKPENVFLSEEGKAVIGDFGLAAEVGTSTRLQSTPAFLDPQTAEEYLQRKTETVVTEERDAWALGTIIFEIWCGSYPFFSFEEAVLPPAVLWQNVVFMSKTTRPA</sequence>
<accession>A0A151GYM4</accession>
<dbReference type="PROSITE" id="PS50011">
    <property type="entry name" value="PROTEIN_KINASE_DOM"/>
    <property type="match status" value="1"/>
</dbReference>
<keyword evidence="3" id="KW-0547">Nucleotide-binding</keyword>
<keyword evidence="4 7" id="KW-0418">Kinase</keyword>
<dbReference type="EMBL" id="AHZP02003186">
    <property type="protein sequence ID" value="KYK62191.1"/>
    <property type="molecule type" value="Genomic_DNA"/>
</dbReference>
<name>A0A151GYM4_TOXGO</name>
<proteinExistence type="predicted"/>
<evidence type="ECO:0000256" key="4">
    <source>
        <dbReference type="ARBA" id="ARBA00022777"/>
    </source>
</evidence>
<dbReference type="InterPro" id="IPR011009">
    <property type="entry name" value="Kinase-like_dom_sf"/>
</dbReference>
<dbReference type="SUPFAM" id="SSF56112">
    <property type="entry name" value="Protein kinase-like (PK-like)"/>
    <property type="match status" value="1"/>
</dbReference>
<dbReference type="OrthoDB" id="346916at2759"/>
<feature type="non-terminal residue" evidence="7">
    <location>
        <position position="1"/>
    </location>
</feature>
<gene>
    <name evidence="7" type="ORF">TGPRC2_323300</name>
</gene>
<dbReference type="Proteomes" id="UP000075225">
    <property type="component" value="Unassembled WGS sequence"/>
</dbReference>
<protein>
    <submittedName>
        <fullName evidence="7">Myosin-light-chain kinase</fullName>
    </submittedName>
</protein>